<accession>A0ABN9TNU9</accession>
<evidence type="ECO:0000313" key="3">
    <source>
        <dbReference type="Proteomes" id="UP001189429"/>
    </source>
</evidence>
<feature type="non-terminal residue" evidence="2">
    <location>
        <position position="1"/>
    </location>
</feature>
<organism evidence="2 3">
    <name type="scientific">Prorocentrum cordatum</name>
    <dbReference type="NCBI Taxonomy" id="2364126"/>
    <lineage>
        <taxon>Eukaryota</taxon>
        <taxon>Sar</taxon>
        <taxon>Alveolata</taxon>
        <taxon>Dinophyceae</taxon>
        <taxon>Prorocentrales</taxon>
        <taxon>Prorocentraceae</taxon>
        <taxon>Prorocentrum</taxon>
    </lineage>
</organism>
<evidence type="ECO:0000313" key="2">
    <source>
        <dbReference type="EMBL" id="CAK0847761.1"/>
    </source>
</evidence>
<sequence length="363" mass="37909">SISAPRGAGAGPGAPPATGPWRRRCRSRRPRGPPARTAAKTPGEASRGRPPGGGGAARWGRRCWGALRPRLSGGPVGQAFAESPPRPPRAAPGGTRRSVGLGLASAALGLPALTEEAWAAYENPWPYDVSRGKIAKKLAPFTGKGCPADSLMTVTMGPSGEGLKFVPETLNMVQGCYYELALNNPSALEHNFVALEFAKSVYTLVILAGAPPAEFKGQAVELELKPGASLGWFLVPVKAGSFDLRCSVKAAGWRGQISGVRLGETGAVACAPALSFIGNIGLRSIISSTDETQHSAVLLPVPFHDWQLRFQAFAVCLHSFPPSRRLEALAFVCFVGGVSCSVCLHSLGLSHSQLSPVCVNCVG</sequence>
<feature type="region of interest" description="Disordered" evidence="1">
    <location>
        <begin position="1"/>
        <end position="60"/>
    </location>
</feature>
<dbReference type="InterPro" id="IPR008972">
    <property type="entry name" value="Cupredoxin"/>
</dbReference>
<gene>
    <name evidence="2" type="ORF">PCOR1329_LOCUS40885</name>
</gene>
<dbReference type="Gene3D" id="2.60.40.420">
    <property type="entry name" value="Cupredoxins - blue copper proteins"/>
    <property type="match status" value="1"/>
</dbReference>
<proteinExistence type="predicted"/>
<protein>
    <submittedName>
        <fullName evidence="2">Uncharacterized protein</fullName>
    </submittedName>
</protein>
<keyword evidence="3" id="KW-1185">Reference proteome</keyword>
<feature type="compositionally biased region" description="Low complexity" evidence="1">
    <location>
        <begin position="34"/>
        <end position="43"/>
    </location>
</feature>
<name>A0ABN9TNU9_9DINO</name>
<evidence type="ECO:0000256" key="1">
    <source>
        <dbReference type="SAM" id="MobiDB-lite"/>
    </source>
</evidence>
<feature type="compositionally biased region" description="Basic residues" evidence="1">
    <location>
        <begin position="21"/>
        <end position="31"/>
    </location>
</feature>
<dbReference type="Proteomes" id="UP001189429">
    <property type="component" value="Unassembled WGS sequence"/>
</dbReference>
<reference evidence="2" key="1">
    <citation type="submission" date="2023-10" db="EMBL/GenBank/DDBJ databases">
        <authorList>
            <person name="Chen Y."/>
            <person name="Shah S."/>
            <person name="Dougan E. K."/>
            <person name="Thang M."/>
            <person name="Chan C."/>
        </authorList>
    </citation>
    <scope>NUCLEOTIDE SEQUENCE [LARGE SCALE GENOMIC DNA]</scope>
</reference>
<feature type="region of interest" description="Disordered" evidence="1">
    <location>
        <begin position="74"/>
        <end position="96"/>
    </location>
</feature>
<comment type="caution">
    <text evidence="2">The sequence shown here is derived from an EMBL/GenBank/DDBJ whole genome shotgun (WGS) entry which is preliminary data.</text>
</comment>
<dbReference type="EMBL" id="CAUYUJ010014927">
    <property type="protein sequence ID" value="CAK0847761.1"/>
    <property type="molecule type" value="Genomic_DNA"/>
</dbReference>